<evidence type="ECO:0000256" key="1">
    <source>
        <dbReference type="SAM" id="Coils"/>
    </source>
</evidence>
<reference evidence="3 4" key="1">
    <citation type="submission" date="2018-12" db="EMBL/GenBank/DDBJ databases">
        <title>Genome analysis provides insights into bioremediation potentialities of Halogeometricum borinquense strain N11.</title>
        <authorList>
            <person name="Najjari A."/>
            <person name="Youssef N."/>
            <person name="Fhoula I."/>
            <person name="Ben Dhia O."/>
            <person name="Mahjoubi M."/>
            <person name="Ouzari H.I."/>
            <person name="Cherif A."/>
        </authorList>
    </citation>
    <scope>NUCLEOTIDE SEQUENCE [LARGE SCALE GENOMIC DNA]</scope>
    <source>
        <strain evidence="3 4">N11</strain>
    </source>
</reference>
<keyword evidence="1" id="KW-0175">Coiled coil</keyword>
<name>A0A482T8V5_9EURY</name>
<evidence type="ECO:0000313" key="3">
    <source>
        <dbReference type="EMBL" id="RYJ08359.1"/>
    </source>
</evidence>
<gene>
    <name evidence="3" type="ORF">ELS19_17560</name>
</gene>
<feature type="transmembrane region" description="Helical" evidence="2">
    <location>
        <begin position="44"/>
        <end position="62"/>
    </location>
</feature>
<organism evidence="3 4">
    <name type="scientific">Halogeometricum borinquense</name>
    <dbReference type="NCBI Taxonomy" id="60847"/>
    <lineage>
        <taxon>Archaea</taxon>
        <taxon>Methanobacteriati</taxon>
        <taxon>Methanobacteriota</taxon>
        <taxon>Stenosarchaea group</taxon>
        <taxon>Halobacteria</taxon>
        <taxon>Halobacteriales</taxon>
        <taxon>Haloferacaceae</taxon>
        <taxon>Halogeometricum</taxon>
    </lineage>
</organism>
<sequence>MSTPLDEEQDSLAVTVSIVILTVVFTSMVWYFGGNYEPDVVNTLLDASVSIILTGIVAAIYYRQWRTEKEQAEIGREQKEIEDAMKDLQSQPALDVVHKEPTKTGWKLYIGNFGFGPAHNLELEIDIDTGGDEHNVQTTNVQLEKQIDDSEKDSISANAILPKSEVETFVADDIDMHTDDSDSISLPTLFEELDIFASEECQVNINLTIWGKDAFGREYTASAGDYTIIVDDLSGVSEYNVNTVLSYERN</sequence>
<dbReference type="RefSeq" id="WP_129786247.1">
    <property type="nucleotide sequence ID" value="NZ_RZHH01000003.1"/>
</dbReference>
<accession>A0A482T8V5</accession>
<dbReference type="AlphaFoldDB" id="A0A482T8V5"/>
<evidence type="ECO:0000256" key="2">
    <source>
        <dbReference type="SAM" id="Phobius"/>
    </source>
</evidence>
<evidence type="ECO:0000313" key="4">
    <source>
        <dbReference type="Proteomes" id="UP000294028"/>
    </source>
</evidence>
<keyword evidence="2" id="KW-0472">Membrane</keyword>
<keyword evidence="2" id="KW-0812">Transmembrane</keyword>
<protein>
    <submittedName>
        <fullName evidence="3">Uncharacterized protein</fullName>
    </submittedName>
</protein>
<feature type="coiled-coil region" evidence="1">
    <location>
        <begin position="62"/>
        <end position="91"/>
    </location>
</feature>
<keyword evidence="2" id="KW-1133">Transmembrane helix</keyword>
<dbReference type="EMBL" id="RZHH01000003">
    <property type="protein sequence ID" value="RYJ08359.1"/>
    <property type="molecule type" value="Genomic_DNA"/>
</dbReference>
<dbReference type="Proteomes" id="UP000294028">
    <property type="component" value="Unassembled WGS sequence"/>
</dbReference>
<comment type="caution">
    <text evidence="3">The sequence shown here is derived from an EMBL/GenBank/DDBJ whole genome shotgun (WGS) entry which is preliminary data.</text>
</comment>
<proteinExistence type="predicted"/>
<feature type="transmembrane region" description="Helical" evidence="2">
    <location>
        <begin position="12"/>
        <end position="32"/>
    </location>
</feature>